<sequence>MRSKWNWRGWILQERILSRRIAYFSKTKLSWDCLTTSGEEESLGIAVTPLRTQYFQSGIQSWRSLVEDYTACSISFDSDKLAAISGLAERLETRSNTRCFAGIFQDS</sequence>
<dbReference type="Proteomes" id="UP000504636">
    <property type="component" value="Unplaced"/>
</dbReference>
<dbReference type="EMBL" id="MU003702">
    <property type="protein sequence ID" value="KAF2809043.1"/>
    <property type="molecule type" value="Genomic_DNA"/>
</dbReference>
<accession>A0A6A6YKG5</accession>
<evidence type="ECO:0000313" key="3">
    <source>
        <dbReference type="RefSeq" id="XP_033576007.1"/>
    </source>
</evidence>
<dbReference type="OrthoDB" id="3766525at2759"/>
<dbReference type="PANTHER" id="PTHR33112:SF10">
    <property type="entry name" value="TOL"/>
    <property type="match status" value="1"/>
</dbReference>
<dbReference type="PANTHER" id="PTHR33112">
    <property type="entry name" value="DOMAIN PROTEIN, PUTATIVE-RELATED"/>
    <property type="match status" value="1"/>
</dbReference>
<proteinExistence type="predicted"/>
<reference evidence="3" key="2">
    <citation type="submission" date="2020-04" db="EMBL/GenBank/DDBJ databases">
        <authorList>
            <consortium name="NCBI Genome Project"/>
        </authorList>
    </citation>
    <scope>NUCLEOTIDE SEQUENCE</scope>
    <source>
        <strain evidence="3">CBS 304.34</strain>
    </source>
</reference>
<dbReference type="RefSeq" id="XP_033576007.1">
    <property type="nucleotide sequence ID" value="XM_033717714.1"/>
</dbReference>
<evidence type="ECO:0000313" key="2">
    <source>
        <dbReference type="Proteomes" id="UP000504636"/>
    </source>
</evidence>
<keyword evidence="2" id="KW-1185">Reference proteome</keyword>
<name>A0A6A6YKG5_9PEZI</name>
<dbReference type="AlphaFoldDB" id="A0A6A6YKG5"/>
<protein>
    <recommendedName>
        <fullName evidence="4">Heterokaryon incompatibility domain-containing protein</fullName>
    </recommendedName>
</protein>
<gene>
    <name evidence="1 3" type="ORF">BDZ99DRAFT_44043</name>
</gene>
<organism evidence="1">
    <name type="scientific">Mytilinidion resinicola</name>
    <dbReference type="NCBI Taxonomy" id="574789"/>
    <lineage>
        <taxon>Eukaryota</taxon>
        <taxon>Fungi</taxon>
        <taxon>Dikarya</taxon>
        <taxon>Ascomycota</taxon>
        <taxon>Pezizomycotina</taxon>
        <taxon>Dothideomycetes</taxon>
        <taxon>Pleosporomycetidae</taxon>
        <taxon>Mytilinidiales</taxon>
        <taxon>Mytilinidiaceae</taxon>
        <taxon>Mytilinidion</taxon>
    </lineage>
</organism>
<dbReference type="GeneID" id="54458607"/>
<evidence type="ECO:0008006" key="4">
    <source>
        <dbReference type="Google" id="ProtNLM"/>
    </source>
</evidence>
<reference evidence="3" key="3">
    <citation type="submission" date="2025-04" db="UniProtKB">
        <authorList>
            <consortium name="RefSeq"/>
        </authorList>
    </citation>
    <scope>IDENTIFICATION</scope>
    <source>
        <strain evidence="3">CBS 304.34</strain>
    </source>
</reference>
<reference evidence="1 3" key="1">
    <citation type="journal article" date="2020" name="Stud. Mycol.">
        <title>101 Dothideomycetes genomes: a test case for predicting lifestyles and emergence of pathogens.</title>
        <authorList>
            <person name="Haridas S."/>
            <person name="Albert R."/>
            <person name="Binder M."/>
            <person name="Bloem J."/>
            <person name="Labutti K."/>
            <person name="Salamov A."/>
            <person name="Andreopoulos B."/>
            <person name="Baker S."/>
            <person name="Barry K."/>
            <person name="Bills G."/>
            <person name="Bluhm B."/>
            <person name="Cannon C."/>
            <person name="Castanera R."/>
            <person name="Culley D."/>
            <person name="Daum C."/>
            <person name="Ezra D."/>
            <person name="Gonzalez J."/>
            <person name="Henrissat B."/>
            <person name="Kuo A."/>
            <person name="Liang C."/>
            <person name="Lipzen A."/>
            <person name="Lutzoni F."/>
            <person name="Magnuson J."/>
            <person name="Mondo S."/>
            <person name="Nolan M."/>
            <person name="Ohm R."/>
            <person name="Pangilinan J."/>
            <person name="Park H.-J."/>
            <person name="Ramirez L."/>
            <person name="Alfaro M."/>
            <person name="Sun H."/>
            <person name="Tritt A."/>
            <person name="Yoshinaga Y."/>
            <person name="Zwiers L.-H."/>
            <person name="Turgeon B."/>
            <person name="Goodwin S."/>
            <person name="Spatafora J."/>
            <person name="Crous P."/>
            <person name="Grigoriev I."/>
        </authorList>
    </citation>
    <scope>NUCLEOTIDE SEQUENCE</scope>
    <source>
        <strain evidence="1 3">CBS 304.34</strain>
    </source>
</reference>
<evidence type="ECO:0000313" key="1">
    <source>
        <dbReference type="EMBL" id="KAF2809043.1"/>
    </source>
</evidence>